<proteinExistence type="inferred from homology"/>
<dbReference type="RefSeq" id="WP_091839206.1">
    <property type="nucleotide sequence ID" value="NZ_FPAA01000015.1"/>
</dbReference>
<dbReference type="PROSITE" id="PS50059">
    <property type="entry name" value="FKBP_PPIASE"/>
    <property type="match status" value="1"/>
</dbReference>
<sequence length="430" mass="48967">MNVSWEKTETNRGVLTVEVDEKQLGGALDRAFKKVSKNVNVPGFRKGKIPRPIFEKRFGVESLYQDALDILLPEVYPEAVEKADIDPVDQPEIDIDQLEKGKPFIFKAKVMVKPEVKLGEYKGLEIEEKDFLVTQEDIDAELKQMQERQGQLVAVEEGTIEEGDRAILDFEGFVDGEAFEGGKGEQYTLEIGSGQFIPGFEEQLVGLAPGEEKDVTVTFPEEYHAEDLKGKEAVFKVKIHEIKRTELPELDDEFAQDVGEFETFEELKSDVENKLKEQKKNEEESYKRNQLVEKAAENAEVEIPEVMIDREIDQMVSHFEQQLSMQGVNLEQYIQFTGQTKEDIRAQFKEDAGKKTRNDLVLEAISEAENVEVTEEDIEEELKKLAEQMSRELDEIKRLVDMQGGRAQIEGDLKIRKTVDLLVSNSKNAA</sequence>
<evidence type="ECO:0000313" key="18">
    <source>
        <dbReference type="Proteomes" id="UP000198660"/>
    </source>
</evidence>
<dbReference type="Gene3D" id="3.30.70.1050">
    <property type="entry name" value="Trigger factor ribosome-binding domain"/>
    <property type="match status" value="1"/>
</dbReference>
<dbReference type="Pfam" id="PF00254">
    <property type="entry name" value="FKBP_C"/>
    <property type="match status" value="1"/>
</dbReference>
<dbReference type="Proteomes" id="UP000198660">
    <property type="component" value="Unassembled WGS sequence"/>
</dbReference>
<evidence type="ECO:0000256" key="9">
    <source>
        <dbReference type="ARBA" id="ARBA00023306"/>
    </source>
</evidence>
<dbReference type="InterPro" id="IPR008880">
    <property type="entry name" value="Trigger_fac_C"/>
</dbReference>
<feature type="coiled-coil region" evidence="15">
    <location>
        <begin position="361"/>
        <end position="402"/>
    </location>
</feature>
<dbReference type="Pfam" id="PF05697">
    <property type="entry name" value="Trigger_N"/>
    <property type="match status" value="1"/>
</dbReference>
<evidence type="ECO:0000256" key="14">
    <source>
        <dbReference type="RuleBase" id="RU003914"/>
    </source>
</evidence>
<organism evidence="17 18">
    <name type="scientific">Marininema halotolerans</name>
    <dbReference type="NCBI Taxonomy" id="1155944"/>
    <lineage>
        <taxon>Bacteria</taxon>
        <taxon>Bacillati</taxon>
        <taxon>Bacillota</taxon>
        <taxon>Bacilli</taxon>
        <taxon>Bacillales</taxon>
        <taxon>Thermoactinomycetaceae</taxon>
        <taxon>Marininema</taxon>
    </lineage>
</organism>
<dbReference type="SUPFAM" id="SSF109998">
    <property type="entry name" value="Triger factor/SurA peptide-binding domain-like"/>
    <property type="match status" value="1"/>
</dbReference>
<evidence type="ECO:0000256" key="15">
    <source>
        <dbReference type="SAM" id="Coils"/>
    </source>
</evidence>
<dbReference type="GO" id="GO:0043335">
    <property type="term" value="P:protein unfolding"/>
    <property type="evidence" value="ECO:0007669"/>
    <property type="project" value="TreeGrafter"/>
</dbReference>
<keyword evidence="7 12" id="KW-0143">Chaperone</keyword>
<dbReference type="InterPro" id="IPR001179">
    <property type="entry name" value="PPIase_FKBP_dom"/>
</dbReference>
<keyword evidence="9 12" id="KW-0131">Cell cycle</keyword>
<dbReference type="InterPro" id="IPR037041">
    <property type="entry name" value="Trigger_fac_C_sf"/>
</dbReference>
<evidence type="ECO:0000256" key="1">
    <source>
        <dbReference type="ARBA" id="ARBA00000971"/>
    </source>
</evidence>
<dbReference type="OrthoDB" id="9767721at2"/>
<dbReference type="EC" id="5.2.1.8" evidence="3 12"/>
<evidence type="ECO:0000256" key="3">
    <source>
        <dbReference type="ARBA" id="ARBA00013194"/>
    </source>
</evidence>
<evidence type="ECO:0000256" key="10">
    <source>
        <dbReference type="ARBA" id="ARBA00024849"/>
    </source>
</evidence>
<dbReference type="NCBIfam" id="TIGR00115">
    <property type="entry name" value="tig"/>
    <property type="match status" value="1"/>
</dbReference>
<comment type="subcellular location">
    <subcellularLocation>
        <location evidence="12">Cytoplasm</location>
    </subcellularLocation>
    <text evidence="12">About half TF is bound to the ribosome near the polypeptide exit tunnel while the other half is free in the cytoplasm.</text>
</comment>
<feature type="coiled-coil region" evidence="15">
    <location>
        <begin position="261"/>
        <end position="288"/>
    </location>
</feature>
<dbReference type="InterPro" id="IPR008881">
    <property type="entry name" value="Trigger_fac_ribosome-bd_bac"/>
</dbReference>
<dbReference type="GO" id="GO:0005737">
    <property type="term" value="C:cytoplasm"/>
    <property type="evidence" value="ECO:0007669"/>
    <property type="project" value="UniProtKB-SubCell"/>
</dbReference>
<keyword evidence="5 12" id="KW-0132">Cell division</keyword>
<feature type="domain" description="PPIase FKBP-type" evidence="16">
    <location>
        <begin position="163"/>
        <end position="248"/>
    </location>
</feature>
<dbReference type="GO" id="GO:0044183">
    <property type="term" value="F:protein folding chaperone"/>
    <property type="evidence" value="ECO:0007669"/>
    <property type="project" value="TreeGrafter"/>
</dbReference>
<comment type="function">
    <text evidence="10 12">Involved in protein export. Acts as a chaperone by maintaining the newly synthesized protein in an open conformation. Functions as a peptidyl-prolyl cis-trans isomerase.</text>
</comment>
<dbReference type="SUPFAM" id="SSF54534">
    <property type="entry name" value="FKBP-like"/>
    <property type="match status" value="1"/>
</dbReference>
<dbReference type="GO" id="GO:0003755">
    <property type="term" value="F:peptidyl-prolyl cis-trans isomerase activity"/>
    <property type="evidence" value="ECO:0007669"/>
    <property type="project" value="UniProtKB-UniRule"/>
</dbReference>
<evidence type="ECO:0000256" key="6">
    <source>
        <dbReference type="ARBA" id="ARBA00023110"/>
    </source>
</evidence>
<keyword evidence="15" id="KW-0175">Coiled coil</keyword>
<reference evidence="18" key="1">
    <citation type="submission" date="2016-10" db="EMBL/GenBank/DDBJ databases">
        <authorList>
            <person name="Varghese N."/>
            <person name="Submissions S."/>
        </authorList>
    </citation>
    <scope>NUCLEOTIDE SEQUENCE [LARGE SCALE GENOMIC DNA]</scope>
    <source>
        <strain evidence="18">DSM 45789</strain>
    </source>
</reference>
<dbReference type="EMBL" id="FPAA01000015">
    <property type="protein sequence ID" value="SFS98968.1"/>
    <property type="molecule type" value="Genomic_DNA"/>
</dbReference>
<dbReference type="Gene3D" id="3.10.50.40">
    <property type="match status" value="1"/>
</dbReference>
<evidence type="ECO:0000256" key="12">
    <source>
        <dbReference type="HAMAP-Rule" id="MF_00303"/>
    </source>
</evidence>
<accession>A0A1I6UC53</accession>
<name>A0A1I6UC53_9BACL</name>
<dbReference type="GO" id="GO:0043022">
    <property type="term" value="F:ribosome binding"/>
    <property type="evidence" value="ECO:0007669"/>
    <property type="project" value="TreeGrafter"/>
</dbReference>
<dbReference type="InterPro" id="IPR005215">
    <property type="entry name" value="Trig_fac"/>
</dbReference>
<comment type="domain">
    <text evidence="12">Consists of 3 domains; the N-terminus binds the ribosome, the middle domain has PPIase activity, while the C-terminus has intrinsic chaperone activity on its own.</text>
</comment>
<dbReference type="AlphaFoldDB" id="A0A1I6UC53"/>
<dbReference type="GO" id="GO:0051301">
    <property type="term" value="P:cell division"/>
    <property type="evidence" value="ECO:0007669"/>
    <property type="project" value="UniProtKB-KW"/>
</dbReference>
<dbReference type="InterPro" id="IPR027304">
    <property type="entry name" value="Trigger_fact/SurA_dom_sf"/>
</dbReference>
<dbReference type="Gene3D" id="1.10.3120.10">
    <property type="entry name" value="Trigger factor, C-terminal domain"/>
    <property type="match status" value="1"/>
</dbReference>
<dbReference type="SUPFAM" id="SSF102735">
    <property type="entry name" value="Trigger factor ribosome-binding domain"/>
    <property type="match status" value="1"/>
</dbReference>
<gene>
    <name evidence="12" type="primary">tig</name>
    <name evidence="17" type="ORF">SAMN05444972_11538</name>
</gene>
<comment type="catalytic activity">
    <reaction evidence="1 12 13">
        <text>[protein]-peptidylproline (omega=180) = [protein]-peptidylproline (omega=0)</text>
        <dbReference type="Rhea" id="RHEA:16237"/>
        <dbReference type="Rhea" id="RHEA-COMP:10747"/>
        <dbReference type="Rhea" id="RHEA-COMP:10748"/>
        <dbReference type="ChEBI" id="CHEBI:83833"/>
        <dbReference type="ChEBI" id="CHEBI:83834"/>
        <dbReference type="EC" id="5.2.1.8"/>
    </reaction>
</comment>
<dbReference type="PANTHER" id="PTHR30560:SF3">
    <property type="entry name" value="TRIGGER FACTOR-LIKE PROTEIN TIG, CHLOROPLASTIC"/>
    <property type="match status" value="1"/>
</dbReference>
<evidence type="ECO:0000259" key="16">
    <source>
        <dbReference type="PROSITE" id="PS50059"/>
    </source>
</evidence>
<dbReference type="GO" id="GO:0051083">
    <property type="term" value="P:'de novo' cotranslational protein folding"/>
    <property type="evidence" value="ECO:0007669"/>
    <property type="project" value="TreeGrafter"/>
</dbReference>
<evidence type="ECO:0000256" key="11">
    <source>
        <dbReference type="ARBA" id="ARBA00029986"/>
    </source>
</evidence>
<evidence type="ECO:0000256" key="4">
    <source>
        <dbReference type="ARBA" id="ARBA00016902"/>
    </source>
</evidence>
<dbReference type="HAMAP" id="MF_00303">
    <property type="entry name" value="Trigger_factor_Tig"/>
    <property type="match status" value="1"/>
</dbReference>
<dbReference type="GO" id="GO:0015031">
    <property type="term" value="P:protein transport"/>
    <property type="evidence" value="ECO:0007669"/>
    <property type="project" value="UniProtKB-UniRule"/>
</dbReference>
<dbReference type="PIRSF" id="PIRSF003095">
    <property type="entry name" value="Trigger_factor"/>
    <property type="match status" value="1"/>
</dbReference>
<evidence type="ECO:0000313" key="17">
    <source>
        <dbReference type="EMBL" id="SFS98968.1"/>
    </source>
</evidence>
<evidence type="ECO:0000256" key="2">
    <source>
        <dbReference type="ARBA" id="ARBA00005464"/>
    </source>
</evidence>
<dbReference type="InterPro" id="IPR036611">
    <property type="entry name" value="Trigger_fac_ribosome-bd_sf"/>
</dbReference>
<dbReference type="PANTHER" id="PTHR30560">
    <property type="entry name" value="TRIGGER FACTOR CHAPERONE AND PEPTIDYL-PROLYL CIS/TRANS ISOMERASE"/>
    <property type="match status" value="1"/>
</dbReference>
<evidence type="ECO:0000256" key="8">
    <source>
        <dbReference type="ARBA" id="ARBA00023235"/>
    </source>
</evidence>
<dbReference type="Pfam" id="PF05698">
    <property type="entry name" value="Trigger_C"/>
    <property type="match status" value="1"/>
</dbReference>
<keyword evidence="6 12" id="KW-0697">Rotamase</keyword>
<keyword evidence="18" id="KW-1185">Reference proteome</keyword>
<dbReference type="InterPro" id="IPR046357">
    <property type="entry name" value="PPIase_dom_sf"/>
</dbReference>
<evidence type="ECO:0000256" key="5">
    <source>
        <dbReference type="ARBA" id="ARBA00022618"/>
    </source>
</evidence>
<keyword evidence="8 12" id="KW-0413">Isomerase</keyword>
<protein>
    <recommendedName>
        <fullName evidence="4 12">Trigger factor</fullName>
        <shortName evidence="12">TF</shortName>
        <ecNumber evidence="3 12">5.2.1.8</ecNumber>
    </recommendedName>
    <alternativeName>
        <fullName evidence="11 12">PPIase</fullName>
    </alternativeName>
</protein>
<dbReference type="FunFam" id="3.10.50.40:FF:000001">
    <property type="entry name" value="Trigger factor"/>
    <property type="match status" value="1"/>
</dbReference>
<comment type="similarity">
    <text evidence="2 12 14">Belongs to the FKBP-type PPIase family. Tig subfamily.</text>
</comment>
<evidence type="ECO:0000256" key="7">
    <source>
        <dbReference type="ARBA" id="ARBA00023186"/>
    </source>
</evidence>
<evidence type="ECO:0000256" key="13">
    <source>
        <dbReference type="PROSITE-ProRule" id="PRU00277"/>
    </source>
</evidence>
<keyword evidence="12" id="KW-0963">Cytoplasm</keyword>